<dbReference type="RefSeq" id="WP_366923922.1">
    <property type="nucleotide sequence ID" value="NZ_CP121694.1"/>
</dbReference>
<keyword evidence="5 6" id="KW-0472">Membrane</keyword>
<dbReference type="PANTHER" id="PTHR30386:SF26">
    <property type="entry name" value="TRANSPORT PROTEIN COMB"/>
    <property type="match status" value="1"/>
</dbReference>
<gene>
    <name evidence="7" type="ORF">MFMK1_000856</name>
</gene>
<accession>A0AAU0UKZ9</accession>
<dbReference type="AlphaFoldDB" id="A0AAU0UKZ9"/>
<keyword evidence="4 6" id="KW-1133">Transmembrane helix</keyword>
<dbReference type="InterPro" id="IPR050739">
    <property type="entry name" value="MFP"/>
</dbReference>
<dbReference type="InterPro" id="IPR022275">
    <property type="entry name" value="NHPM_bacteriocin_SS_HylD"/>
</dbReference>
<dbReference type="Proteomes" id="UP001329915">
    <property type="component" value="Chromosome"/>
</dbReference>
<dbReference type="GO" id="GO:0016020">
    <property type="term" value="C:membrane"/>
    <property type="evidence" value="ECO:0007669"/>
    <property type="project" value="UniProtKB-SubCell"/>
</dbReference>
<evidence type="ECO:0000313" key="8">
    <source>
        <dbReference type="Proteomes" id="UP001329915"/>
    </source>
</evidence>
<comment type="similarity">
    <text evidence="2">Belongs to the membrane fusion protein (MFP) (TC 8.A.1) family.</text>
</comment>
<evidence type="ECO:0000256" key="3">
    <source>
        <dbReference type="ARBA" id="ARBA00022692"/>
    </source>
</evidence>
<comment type="subcellular location">
    <subcellularLocation>
        <location evidence="1">Membrane</location>
        <topology evidence="1">Single-pass membrane protein</topology>
    </subcellularLocation>
</comment>
<keyword evidence="8" id="KW-1185">Reference proteome</keyword>
<feature type="transmembrane region" description="Helical" evidence="6">
    <location>
        <begin position="32"/>
        <end position="51"/>
    </location>
</feature>
<keyword evidence="3 6" id="KW-0812">Transmembrane</keyword>
<dbReference type="NCBIfam" id="TIGR03794">
    <property type="entry name" value="NHLM_micro_HlyD"/>
    <property type="match status" value="1"/>
</dbReference>
<evidence type="ECO:0000313" key="7">
    <source>
        <dbReference type="EMBL" id="WRO21062.1"/>
    </source>
</evidence>
<name>A0AAU0UKZ9_9FIRM</name>
<sequence>MSEGVFREVSLERLSSPEQLDELIKVTSPRSWFALIAIGCILISAVAWSFLGSIPTKIDGRGILINDGGVFTLQHHTAGQVIDVRFMLGDMVKKGDVVARIALPQLVAEINSLQSTLNEMGNNQRADSPEYKVIEDQVLQLREELDYKSQIVSQIDGRILELNIEKGSIIQPGDPLVTLEQYGGTVKMEAVIYVPAEQGGIILPGMEAQISPTIVNKEEYGFMLGRVISVSEYPATTQSMMQTLGNENLVALLSGQGAPLMVRIDLIPDDSTESGYRWSSHGGPPMYIHSGTIVESAVITNREKPISKVIPLFGSAVH</sequence>
<proteinExistence type="inferred from homology"/>
<dbReference type="KEGG" id="dbc:MFMK1_000856"/>
<reference evidence="7 8" key="1">
    <citation type="submission" date="2023-04" db="EMBL/GenBank/DDBJ databases">
        <authorList>
            <person name="Hsu D."/>
        </authorList>
    </citation>
    <scope>NUCLEOTIDE SEQUENCE [LARGE SCALE GENOMIC DNA]</scope>
    <source>
        <strain evidence="7 8">MK1</strain>
    </source>
</reference>
<evidence type="ECO:0000256" key="6">
    <source>
        <dbReference type="SAM" id="Phobius"/>
    </source>
</evidence>
<evidence type="ECO:0000256" key="4">
    <source>
        <dbReference type="ARBA" id="ARBA00022989"/>
    </source>
</evidence>
<evidence type="ECO:0000256" key="1">
    <source>
        <dbReference type="ARBA" id="ARBA00004167"/>
    </source>
</evidence>
<organism evidence="7 8">
    <name type="scientific">Metallumcola ferriviriculae</name>
    <dbReference type="NCBI Taxonomy" id="3039180"/>
    <lineage>
        <taxon>Bacteria</taxon>
        <taxon>Bacillati</taxon>
        <taxon>Bacillota</taxon>
        <taxon>Clostridia</taxon>
        <taxon>Neomoorellales</taxon>
        <taxon>Desulfitibacteraceae</taxon>
        <taxon>Metallumcola</taxon>
    </lineage>
</organism>
<dbReference type="SUPFAM" id="SSF111369">
    <property type="entry name" value="HlyD-like secretion proteins"/>
    <property type="match status" value="1"/>
</dbReference>
<dbReference type="PANTHER" id="PTHR30386">
    <property type="entry name" value="MEMBRANE FUSION SUBUNIT OF EMRAB-TOLC MULTIDRUG EFFLUX PUMP"/>
    <property type="match status" value="1"/>
</dbReference>
<evidence type="ECO:0000256" key="5">
    <source>
        <dbReference type="ARBA" id="ARBA00023136"/>
    </source>
</evidence>
<dbReference type="EMBL" id="CP121694">
    <property type="protein sequence ID" value="WRO21062.1"/>
    <property type="molecule type" value="Genomic_DNA"/>
</dbReference>
<protein>
    <submittedName>
        <fullName evidence="7">NHLP bacteriocin system secretion protein</fullName>
    </submittedName>
</protein>
<dbReference type="Gene3D" id="2.40.50.100">
    <property type="match status" value="1"/>
</dbReference>
<evidence type="ECO:0000256" key="2">
    <source>
        <dbReference type="ARBA" id="ARBA00009477"/>
    </source>
</evidence>